<evidence type="ECO:0000256" key="2">
    <source>
        <dbReference type="ARBA" id="ARBA00022448"/>
    </source>
</evidence>
<keyword evidence="7 8" id="KW-0472">Membrane</keyword>
<reference evidence="11" key="1">
    <citation type="submission" date="2014-08" db="EMBL/GenBank/DDBJ databases">
        <authorList>
            <person name="Moulin L."/>
        </authorList>
    </citation>
    <scope>NUCLEOTIDE SEQUENCE [LARGE SCALE GENOMIC DNA]</scope>
</reference>
<evidence type="ECO:0000313" key="10">
    <source>
        <dbReference type="EMBL" id="CDX15745.1"/>
    </source>
</evidence>
<feature type="transmembrane region" description="Helical" evidence="8">
    <location>
        <begin position="263"/>
        <end position="285"/>
    </location>
</feature>
<feature type="transmembrane region" description="Helical" evidence="8">
    <location>
        <begin position="113"/>
        <end position="132"/>
    </location>
</feature>
<evidence type="ECO:0000256" key="3">
    <source>
        <dbReference type="ARBA" id="ARBA00022475"/>
    </source>
</evidence>
<evidence type="ECO:0000256" key="6">
    <source>
        <dbReference type="ARBA" id="ARBA00022989"/>
    </source>
</evidence>
<feature type="transmembrane region" description="Helical" evidence="8">
    <location>
        <begin position="230"/>
        <end position="251"/>
    </location>
</feature>
<feature type="transmembrane region" description="Helical" evidence="8">
    <location>
        <begin position="68"/>
        <end position="101"/>
    </location>
</feature>
<sequence>MSMAESLVRWRYRLLPDHVVGEILTKKWIDSVIPFTALVILCAIFGAIVPGFFDVTTLTNLSGQTAELGLVVLGMTIVMVSGGIDLSVGSTFALAVLVTLYGMNVEQWSFGTGLLACLGLGVVCGAINGFLVGFLRMRAFLTTLVTLIIYRSTFDIVFPHVSTAIVTSGPDSPTYDFLGFGTVWGVPTSFAVFVVIALVIHLVLSRARYGWRLFAVGGARRSAYNAGINVRFTLFSAYVLCSVLVALSGFFFSARIGSAASDIGTGLELQVLTATVLGGISLGGGRGSVAKALMGTLFVLVLSNSLLALAVPGPVNYLILGLVLLLSVLLDVRWVKNRDKILRSVYISPTFAKMPQAISTAAGAPMAVNDRLKDVGVIGLGFLDGAEDVIFDRQDRLYTGSRQGDILRFQPPNYTESEVFAHIGGSPLGMAFDRDDNLVICVAGMGLYQVSPAGEVKLLTAETNRSLTSVVDDSTMKLADDCDILPDGRIVFSEATVRFEMHDWYADALESRGNGRIIVHDPKSGSTRTLLSNLVFPNGICTAFDGQSVLFAESWACRISRYHFDGPKKGRVERVIEGLPGYPDNINRASDGTYWLALMGMRTPALDLSLEMPGFRRRMARRVSEDAWLMPNLNTGCVLRFDENGRILESLWDQAGEKHPMITSMREHKGILYLCGIFNNRMGTLPLKGADPNWFSSDSYWGKKP</sequence>
<comment type="subcellular location">
    <subcellularLocation>
        <location evidence="1">Cell membrane</location>
        <topology evidence="1">Multi-pass membrane protein</topology>
    </subcellularLocation>
</comment>
<dbReference type="FunFam" id="2.120.10.30:FF:000066">
    <property type="entry name" value="ABC transporter permease protein"/>
    <property type="match status" value="1"/>
</dbReference>
<feature type="transmembrane region" description="Helical" evidence="8">
    <location>
        <begin position="139"/>
        <end position="158"/>
    </location>
</feature>
<keyword evidence="5 8" id="KW-0812">Transmembrane</keyword>
<protein>
    <submittedName>
        <fullName evidence="10">Inner-membrane translocator</fullName>
    </submittedName>
</protein>
<dbReference type="Pfam" id="PF02653">
    <property type="entry name" value="BPD_transp_2"/>
    <property type="match status" value="1"/>
</dbReference>
<keyword evidence="3" id="KW-1003">Cell membrane</keyword>
<evidence type="ECO:0000256" key="1">
    <source>
        <dbReference type="ARBA" id="ARBA00004651"/>
    </source>
</evidence>
<feature type="transmembrane region" description="Helical" evidence="8">
    <location>
        <begin position="292"/>
        <end position="311"/>
    </location>
</feature>
<feature type="domain" description="Strictosidine synthase conserved region" evidence="9">
    <location>
        <begin position="480"/>
        <end position="566"/>
    </location>
</feature>
<evidence type="ECO:0000313" key="11">
    <source>
        <dbReference type="Proteomes" id="UP000045285"/>
    </source>
</evidence>
<dbReference type="GO" id="GO:0022857">
    <property type="term" value="F:transmembrane transporter activity"/>
    <property type="evidence" value="ECO:0007669"/>
    <property type="project" value="InterPro"/>
</dbReference>
<dbReference type="CDD" id="cd06579">
    <property type="entry name" value="TM_PBP1_transp_AraH_like"/>
    <property type="match status" value="1"/>
</dbReference>
<keyword evidence="2" id="KW-0813">Transport</keyword>
<keyword evidence="11" id="KW-1185">Reference proteome</keyword>
<evidence type="ECO:0000256" key="5">
    <source>
        <dbReference type="ARBA" id="ARBA00022692"/>
    </source>
</evidence>
<evidence type="ECO:0000259" key="9">
    <source>
        <dbReference type="Pfam" id="PF03088"/>
    </source>
</evidence>
<dbReference type="PANTHER" id="PTHR32196">
    <property type="entry name" value="ABC TRANSPORTER PERMEASE PROTEIN YPHD-RELATED-RELATED"/>
    <property type="match status" value="1"/>
</dbReference>
<evidence type="ECO:0000256" key="4">
    <source>
        <dbReference type="ARBA" id="ARBA00022519"/>
    </source>
</evidence>
<dbReference type="InterPro" id="IPR018119">
    <property type="entry name" value="Strictosidine_synth_cons-reg"/>
</dbReference>
<dbReference type="Pfam" id="PF03088">
    <property type="entry name" value="Str_synth"/>
    <property type="match status" value="1"/>
</dbReference>
<name>A0A090F9B2_MESPL</name>
<feature type="transmembrane region" description="Helical" evidence="8">
    <location>
        <begin position="178"/>
        <end position="204"/>
    </location>
</feature>
<dbReference type="Pfam" id="PF20067">
    <property type="entry name" value="SSL_N"/>
    <property type="match status" value="1"/>
</dbReference>
<evidence type="ECO:0000256" key="8">
    <source>
        <dbReference type="SAM" id="Phobius"/>
    </source>
</evidence>
<dbReference type="InterPro" id="IPR001851">
    <property type="entry name" value="ABC_transp_permease"/>
</dbReference>
<dbReference type="PANTHER" id="PTHR32196:SF21">
    <property type="entry name" value="ABC TRANSPORTER PERMEASE PROTEIN YPHD-RELATED"/>
    <property type="match status" value="1"/>
</dbReference>
<dbReference type="InterPro" id="IPR011042">
    <property type="entry name" value="6-blade_b-propeller_TolB-like"/>
</dbReference>
<feature type="transmembrane region" description="Helical" evidence="8">
    <location>
        <begin position="32"/>
        <end position="56"/>
    </location>
</feature>
<organism evidence="10 11">
    <name type="scientific">Mesorhizobium plurifarium</name>
    <dbReference type="NCBI Taxonomy" id="69974"/>
    <lineage>
        <taxon>Bacteria</taxon>
        <taxon>Pseudomonadati</taxon>
        <taxon>Pseudomonadota</taxon>
        <taxon>Alphaproteobacteria</taxon>
        <taxon>Hyphomicrobiales</taxon>
        <taxon>Phyllobacteriaceae</taxon>
        <taxon>Mesorhizobium</taxon>
    </lineage>
</organism>
<dbReference type="SUPFAM" id="SSF63829">
    <property type="entry name" value="Calcium-dependent phosphotriesterase"/>
    <property type="match status" value="1"/>
</dbReference>
<dbReference type="Gene3D" id="2.120.10.30">
    <property type="entry name" value="TolB, C-terminal domain"/>
    <property type="match status" value="1"/>
</dbReference>
<keyword evidence="6 8" id="KW-1133">Transmembrane helix</keyword>
<keyword evidence="4" id="KW-0997">Cell inner membrane</keyword>
<dbReference type="Proteomes" id="UP000045285">
    <property type="component" value="Unassembled WGS sequence"/>
</dbReference>
<accession>A0A090F9B2</accession>
<dbReference type="GO" id="GO:0005886">
    <property type="term" value="C:plasma membrane"/>
    <property type="evidence" value="ECO:0007669"/>
    <property type="project" value="UniProtKB-SubCell"/>
</dbReference>
<gene>
    <name evidence="10" type="ORF">MPL3356_20031</name>
</gene>
<evidence type="ECO:0000256" key="7">
    <source>
        <dbReference type="ARBA" id="ARBA00023136"/>
    </source>
</evidence>
<dbReference type="EMBL" id="CCMZ01000012">
    <property type="protein sequence ID" value="CDX15745.1"/>
    <property type="molecule type" value="Genomic_DNA"/>
</dbReference>
<dbReference type="STRING" id="69974.MPLDJ20_150340"/>
<dbReference type="AlphaFoldDB" id="A0A090F9B2"/>
<proteinExistence type="predicted"/>